<gene>
    <name evidence="2" type="ORF">DX130_01405</name>
</gene>
<keyword evidence="3" id="KW-1185">Reference proteome</keyword>
<evidence type="ECO:0000313" key="3">
    <source>
        <dbReference type="Proteomes" id="UP000261905"/>
    </source>
</evidence>
<proteinExistence type="predicted"/>
<keyword evidence="2" id="KW-0167">Capsid protein</keyword>
<accession>A0A371PIN0</accession>
<dbReference type="Pfam" id="PF07875">
    <property type="entry name" value="Coat_F"/>
    <property type="match status" value="1"/>
</dbReference>
<dbReference type="RefSeq" id="WP_116042241.1">
    <property type="nucleotide sequence ID" value="NZ_QUBQ01000001.1"/>
</dbReference>
<dbReference type="InterPro" id="IPR012347">
    <property type="entry name" value="Ferritin-like"/>
</dbReference>
<reference evidence="2 3" key="1">
    <citation type="submission" date="2018-08" db="EMBL/GenBank/DDBJ databases">
        <title>Paenibacillus sp. M4BSY-1, whole genome shotgun sequence.</title>
        <authorList>
            <person name="Tuo L."/>
        </authorList>
    </citation>
    <scope>NUCLEOTIDE SEQUENCE [LARGE SCALE GENOMIC DNA]</scope>
    <source>
        <strain evidence="2 3">M4BSY-1</strain>
    </source>
</reference>
<dbReference type="AlphaFoldDB" id="A0A371PIN0"/>
<feature type="region of interest" description="Disordered" evidence="1">
    <location>
        <begin position="83"/>
        <end position="128"/>
    </location>
</feature>
<keyword evidence="2" id="KW-0946">Virion</keyword>
<dbReference type="OrthoDB" id="2382401at2"/>
<protein>
    <submittedName>
        <fullName evidence="2">Spore coat protein</fullName>
    </submittedName>
</protein>
<evidence type="ECO:0000256" key="1">
    <source>
        <dbReference type="SAM" id="MobiDB-lite"/>
    </source>
</evidence>
<dbReference type="Gene3D" id="1.20.1260.10">
    <property type="match status" value="1"/>
</dbReference>
<dbReference type="InterPro" id="IPR012851">
    <property type="entry name" value="Spore_coat_CotF-like"/>
</dbReference>
<name>A0A371PIN0_9BACL</name>
<dbReference type="EMBL" id="QUBQ01000001">
    <property type="protein sequence ID" value="REK75765.1"/>
    <property type="molecule type" value="Genomic_DNA"/>
</dbReference>
<comment type="caution">
    <text evidence="2">The sequence shown here is derived from an EMBL/GenBank/DDBJ whole genome shotgun (WGS) entry which is preliminary data.</text>
</comment>
<evidence type="ECO:0000313" key="2">
    <source>
        <dbReference type="EMBL" id="REK75765.1"/>
    </source>
</evidence>
<sequence>MNQQSQSILTEEDLASTVLSDLKRVVREYATAATESTCPDIRQLFTKLLDNTLKAQGQLFQAMQQNNMYNPASPVLRQELDKQAQQYKQTAQKTKQQLQQAQGGSQQGSYFNPIHQQQSGQQQQPYYN</sequence>
<organism evidence="2 3">
    <name type="scientific">Paenibacillus paeoniae</name>
    <dbReference type="NCBI Taxonomy" id="2292705"/>
    <lineage>
        <taxon>Bacteria</taxon>
        <taxon>Bacillati</taxon>
        <taxon>Bacillota</taxon>
        <taxon>Bacilli</taxon>
        <taxon>Bacillales</taxon>
        <taxon>Paenibacillaceae</taxon>
        <taxon>Paenibacillus</taxon>
    </lineage>
</organism>
<dbReference type="Proteomes" id="UP000261905">
    <property type="component" value="Unassembled WGS sequence"/>
</dbReference>